<gene>
    <name evidence="3" type="ORF">KDAU_47110</name>
</gene>
<dbReference type="EMBL" id="BIFQ01000001">
    <property type="protein sequence ID" value="GCE07382.1"/>
    <property type="molecule type" value="Genomic_DNA"/>
</dbReference>
<dbReference type="Pfam" id="PF13669">
    <property type="entry name" value="Glyoxalase_4"/>
    <property type="match status" value="1"/>
</dbReference>
<dbReference type="PROSITE" id="PS51819">
    <property type="entry name" value="VOC"/>
    <property type="match status" value="1"/>
</dbReference>
<sequence>MRLHHVGIVVDSIDEKAPLYRRVVPIGFPSEIIHDEVQRVRVAFADAGNNVALEFIEPDDEDSPVARALRQGASLHHLCYEVEDLEQAVAQARSAGALVVCEPVPARAFQGRRIAFIYSPVGGLTEFVEAR</sequence>
<dbReference type="PANTHER" id="PTHR43048:SF3">
    <property type="entry name" value="METHYLMALONYL-COA EPIMERASE, MITOCHONDRIAL"/>
    <property type="match status" value="1"/>
</dbReference>
<dbReference type="GO" id="GO:0046872">
    <property type="term" value="F:metal ion binding"/>
    <property type="evidence" value="ECO:0007669"/>
    <property type="project" value="UniProtKB-KW"/>
</dbReference>
<keyword evidence="4" id="KW-1185">Reference proteome</keyword>
<dbReference type="RefSeq" id="WP_126598595.1">
    <property type="nucleotide sequence ID" value="NZ_BIFQ01000001.1"/>
</dbReference>
<dbReference type="GO" id="GO:0016829">
    <property type="term" value="F:lyase activity"/>
    <property type="evidence" value="ECO:0007669"/>
    <property type="project" value="UniProtKB-KW"/>
</dbReference>
<dbReference type="GO" id="GO:0004493">
    <property type="term" value="F:methylmalonyl-CoA epimerase activity"/>
    <property type="evidence" value="ECO:0007669"/>
    <property type="project" value="TreeGrafter"/>
</dbReference>
<evidence type="ECO:0000313" key="4">
    <source>
        <dbReference type="Proteomes" id="UP000287224"/>
    </source>
</evidence>
<organism evidence="3 4">
    <name type="scientific">Dictyobacter aurantiacus</name>
    <dbReference type="NCBI Taxonomy" id="1936993"/>
    <lineage>
        <taxon>Bacteria</taxon>
        <taxon>Bacillati</taxon>
        <taxon>Chloroflexota</taxon>
        <taxon>Ktedonobacteria</taxon>
        <taxon>Ktedonobacterales</taxon>
        <taxon>Dictyobacteraceae</taxon>
        <taxon>Dictyobacter</taxon>
    </lineage>
</organism>
<dbReference type="PANTHER" id="PTHR43048">
    <property type="entry name" value="METHYLMALONYL-COA EPIMERASE"/>
    <property type="match status" value="1"/>
</dbReference>
<evidence type="ECO:0000313" key="3">
    <source>
        <dbReference type="EMBL" id="GCE07382.1"/>
    </source>
</evidence>
<keyword evidence="1" id="KW-0479">Metal-binding</keyword>
<dbReference type="SUPFAM" id="SSF54593">
    <property type="entry name" value="Glyoxalase/Bleomycin resistance protein/Dihydroxybiphenyl dioxygenase"/>
    <property type="match status" value="1"/>
</dbReference>
<dbReference type="Proteomes" id="UP000287224">
    <property type="component" value="Unassembled WGS sequence"/>
</dbReference>
<comment type="caution">
    <text evidence="3">The sequence shown here is derived from an EMBL/GenBank/DDBJ whole genome shotgun (WGS) entry which is preliminary data.</text>
</comment>
<reference evidence="4" key="1">
    <citation type="submission" date="2018-12" db="EMBL/GenBank/DDBJ databases">
        <title>Tengunoibacter tsumagoiensis gen. nov., sp. nov., Dictyobacter kobayashii sp. nov., D. alpinus sp. nov., and D. joshuensis sp. nov. and description of Dictyobacteraceae fam. nov. within the order Ktedonobacterales isolated from Tengu-no-mugimeshi.</title>
        <authorList>
            <person name="Wang C.M."/>
            <person name="Zheng Y."/>
            <person name="Sakai Y."/>
            <person name="Toyoda A."/>
            <person name="Minakuchi Y."/>
            <person name="Abe K."/>
            <person name="Yokota A."/>
            <person name="Yabe S."/>
        </authorList>
    </citation>
    <scope>NUCLEOTIDE SEQUENCE [LARGE SCALE GENOMIC DNA]</scope>
    <source>
        <strain evidence="4">S-27</strain>
    </source>
</reference>
<evidence type="ECO:0000259" key="2">
    <source>
        <dbReference type="PROSITE" id="PS51819"/>
    </source>
</evidence>
<dbReference type="Gene3D" id="3.10.180.10">
    <property type="entry name" value="2,3-Dihydroxybiphenyl 1,2-Dioxygenase, domain 1"/>
    <property type="match status" value="1"/>
</dbReference>
<proteinExistence type="predicted"/>
<keyword evidence="3" id="KW-0456">Lyase</keyword>
<dbReference type="AlphaFoldDB" id="A0A401ZKM6"/>
<dbReference type="InterPro" id="IPR029068">
    <property type="entry name" value="Glyas_Bleomycin-R_OHBP_Dase"/>
</dbReference>
<dbReference type="InterPro" id="IPR051785">
    <property type="entry name" value="MMCE/EMCE_epimerase"/>
</dbReference>
<accession>A0A401ZKM6</accession>
<dbReference type="InterPro" id="IPR037523">
    <property type="entry name" value="VOC_core"/>
</dbReference>
<dbReference type="GO" id="GO:0046491">
    <property type="term" value="P:L-methylmalonyl-CoA metabolic process"/>
    <property type="evidence" value="ECO:0007669"/>
    <property type="project" value="TreeGrafter"/>
</dbReference>
<protein>
    <submittedName>
        <fullName evidence="3">Lactoylglutathione lyase</fullName>
    </submittedName>
</protein>
<name>A0A401ZKM6_9CHLR</name>
<dbReference type="OrthoDB" id="9788468at2"/>
<evidence type="ECO:0000256" key="1">
    <source>
        <dbReference type="ARBA" id="ARBA00022723"/>
    </source>
</evidence>
<feature type="domain" description="VOC" evidence="2">
    <location>
        <begin position="2"/>
        <end position="130"/>
    </location>
</feature>